<dbReference type="InterPro" id="IPR012373">
    <property type="entry name" value="Ferrdict_sens_TM"/>
</dbReference>
<dbReference type="PANTHER" id="PTHR30273:SF2">
    <property type="entry name" value="PROTEIN FECR"/>
    <property type="match status" value="1"/>
</dbReference>
<dbReference type="InterPro" id="IPR032508">
    <property type="entry name" value="FecR_C"/>
</dbReference>
<evidence type="ECO:0000259" key="2">
    <source>
        <dbReference type="Pfam" id="PF16220"/>
    </source>
</evidence>
<dbReference type="EMBL" id="JACXST010000002">
    <property type="protein sequence ID" value="MBD9361809.1"/>
    <property type="molecule type" value="Genomic_DNA"/>
</dbReference>
<sequence>MTAPKLSQQQKILQQAATWFVELQSEYCDEQRRQAFAQWLLQNPGHQTAYDDIANLWGNLDELKATEVAGLNTARSARPRAWRNGKMLTGSLLLATMLTGAWLDFKAPSRVYQTGIGERQTVQLADGSQLQLNTGTQLRVRLSWRRREIELQQGEAMFNVAHQAWRPFTVHTGNLQIKDIGTVFNVRHDSHGTAVSVLEGEVALNAGRSWFGENLPAGFSRKIDAGGHWQKPEKTNTEQVAAWLNGHLLFDHTPLTEVVAELERYHAVRFAFADPALAKQTLSGSFNTADLKPFLQALEKILPIRVQRQKQSVVLYSR</sequence>
<dbReference type="Gene3D" id="3.55.50.30">
    <property type="match status" value="1"/>
</dbReference>
<feature type="domain" description="Protein FecR C-terminal" evidence="3">
    <location>
        <begin position="248"/>
        <end position="314"/>
    </location>
</feature>
<feature type="domain" description="FecR protein" evidence="1">
    <location>
        <begin position="111"/>
        <end position="202"/>
    </location>
</feature>
<evidence type="ECO:0000259" key="1">
    <source>
        <dbReference type="Pfam" id="PF04773"/>
    </source>
</evidence>
<dbReference type="Pfam" id="PF04773">
    <property type="entry name" value="FecR"/>
    <property type="match status" value="1"/>
</dbReference>
<gene>
    <name evidence="4" type="ORF">EBB_15025</name>
</gene>
<comment type="caution">
    <text evidence="4">The sequence shown here is derived from an EMBL/GenBank/DDBJ whole genome shotgun (WGS) entry which is preliminary data.</text>
</comment>
<evidence type="ECO:0000259" key="3">
    <source>
        <dbReference type="Pfam" id="PF16344"/>
    </source>
</evidence>
<proteinExistence type="predicted"/>
<name>A0ABR9DHU8_9GAMM</name>
<keyword evidence="5" id="KW-1185">Reference proteome</keyword>
<dbReference type="Gene3D" id="2.60.120.1440">
    <property type="match status" value="1"/>
</dbReference>
<protein>
    <submittedName>
        <fullName evidence="4">FecR family protein</fullName>
    </submittedName>
</protein>
<dbReference type="Pfam" id="PF16344">
    <property type="entry name" value="FecR_C"/>
    <property type="match status" value="1"/>
</dbReference>
<dbReference type="Pfam" id="PF16220">
    <property type="entry name" value="DUF4880"/>
    <property type="match status" value="1"/>
</dbReference>
<accession>A0ABR9DHU8</accession>
<organism evidence="4 5">
    <name type="scientific">Methylomonas fluvii</name>
    <dbReference type="NCBI Taxonomy" id="1854564"/>
    <lineage>
        <taxon>Bacteria</taxon>
        <taxon>Pseudomonadati</taxon>
        <taxon>Pseudomonadota</taxon>
        <taxon>Gammaproteobacteria</taxon>
        <taxon>Methylococcales</taxon>
        <taxon>Methylococcaceae</taxon>
        <taxon>Methylomonas</taxon>
    </lineage>
</organism>
<evidence type="ECO:0000313" key="5">
    <source>
        <dbReference type="Proteomes" id="UP000641152"/>
    </source>
</evidence>
<reference evidence="4 5" key="1">
    <citation type="submission" date="2020-09" db="EMBL/GenBank/DDBJ databases">
        <title>Methylomonas albis sp. nov. and Methylomonas fluvii sp. nov.: Two cold-adapted methanotrophs from the River Elbe and an amended description of Methylovulum psychrotolerans strain Eb1.</title>
        <authorList>
            <person name="Bussmann I.K."/>
            <person name="Klings K.-W."/>
            <person name="Warnstedt J."/>
            <person name="Hoppert M."/>
            <person name="Saborowski A."/>
            <person name="Horn F."/>
            <person name="Liebner S."/>
        </authorList>
    </citation>
    <scope>NUCLEOTIDE SEQUENCE [LARGE SCALE GENOMIC DNA]</scope>
    <source>
        <strain evidence="4 5">EbB</strain>
    </source>
</reference>
<dbReference type="PIRSF" id="PIRSF018266">
    <property type="entry name" value="FecR"/>
    <property type="match status" value="1"/>
</dbReference>
<dbReference type="InterPro" id="IPR032623">
    <property type="entry name" value="FecR_N"/>
</dbReference>
<dbReference type="PANTHER" id="PTHR30273">
    <property type="entry name" value="PERIPLASMIC SIGNAL SENSOR AND SIGMA FACTOR ACTIVATOR FECR-RELATED"/>
    <property type="match status" value="1"/>
</dbReference>
<feature type="domain" description="FecR N-terminal" evidence="2">
    <location>
        <begin position="14"/>
        <end position="55"/>
    </location>
</feature>
<dbReference type="RefSeq" id="WP_192394579.1">
    <property type="nucleotide sequence ID" value="NZ_CAJHIU010000002.1"/>
</dbReference>
<dbReference type="InterPro" id="IPR006860">
    <property type="entry name" value="FecR"/>
</dbReference>
<dbReference type="Proteomes" id="UP000641152">
    <property type="component" value="Unassembled WGS sequence"/>
</dbReference>
<evidence type="ECO:0000313" key="4">
    <source>
        <dbReference type="EMBL" id="MBD9361809.1"/>
    </source>
</evidence>